<evidence type="ECO:0000313" key="1">
    <source>
        <dbReference type="EMBL" id="KAJ2982137.1"/>
    </source>
</evidence>
<accession>A0ACC1NS65</accession>
<dbReference type="Proteomes" id="UP001143910">
    <property type="component" value="Unassembled WGS sequence"/>
</dbReference>
<keyword evidence="2" id="KW-1185">Reference proteome</keyword>
<organism evidence="1 2">
    <name type="scientific">Zarea fungicola</name>
    <dbReference type="NCBI Taxonomy" id="93591"/>
    <lineage>
        <taxon>Eukaryota</taxon>
        <taxon>Fungi</taxon>
        <taxon>Dikarya</taxon>
        <taxon>Ascomycota</taxon>
        <taxon>Pezizomycotina</taxon>
        <taxon>Sordariomycetes</taxon>
        <taxon>Hypocreomycetidae</taxon>
        <taxon>Hypocreales</taxon>
        <taxon>Cordycipitaceae</taxon>
        <taxon>Zarea</taxon>
    </lineage>
</organism>
<proteinExistence type="predicted"/>
<gene>
    <name evidence="1" type="ORF">NQ176_g1584</name>
</gene>
<dbReference type="EMBL" id="JANJQO010000092">
    <property type="protein sequence ID" value="KAJ2982137.1"/>
    <property type="molecule type" value="Genomic_DNA"/>
</dbReference>
<protein>
    <submittedName>
        <fullName evidence="1">Uncharacterized protein</fullName>
    </submittedName>
</protein>
<sequence length="317" mass="33898">MGFFRSQLLTTPTYPTESFVGKTCIVTGSNSGLGKEAARHFARLGASRVILAVRNAAAGEASKLEIESSTGCGSTVVEVWELDLASFVSVKAFASRAQSLNQIDVLCENAAVAAYEYSCAEGHERTIVVNIISTFLLGLLLLPKLQSTSKSLGTGAHWTVVSSEVHAYAKFPEAKEPAIFKALDENYQQDMSDCYRTSKLLAILILRQIAPKIAGSGVICNYLSPGLCHSGLFRSAGWLPAVLKFVFARSAEVGSRTLVAAAVAPQESHGKYMIDGVIDDEALSLFVKSEDGAEAGKRVWAELSTILEKIEPGITSL</sequence>
<evidence type="ECO:0000313" key="2">
    <source>
        <dbReference type="Proteomes" id="UP001143910"/>
    </source>
</evidence>
<name>A0ACC1NS65_9HYPO</name>
<reference evidence="1" key="1">
    <citation type="submission" date="2022-08" db="EMBL/GenBank/DDBJ databases">
        <title>Genome Sequence of Lecanicillium fungicola.</title>
        <authorList>
            <person name="Buettner E."/>
        </authorList>
    </citation>
    <scope>NUCLEOTIDE SEQUENCE</scope>
    <source>
        <strain evidence="1">Babe33</strain>
    </source>
</reference>
<comment type="caution">
    <text evidence="1">The sequence shown here is derived from an EMBL/GenBank/DDBJ whole genome shotgun (WGS) entry which is preliminary data.</text>
</comment>